<protein>
    <recommendedName>
        <fullName evidence="3">Knr4/Smi1-like domain-containing protein</fullName>
    </recommendedName>
</protein>
<proteinExistence type="predicted"/>
<evidence type="ECO:0000313" key="1">
    <source>
        <dbReference type="EMBL" id="OQE32101.1"/>
    </source>
</evidence>
<dbReference type="EMBL" id="MLKD01000001">
    <property type="protein sequence ID" value="OQE32101.1"/>
    <property type="molecule type" value="Genomic_DNA"/>
</dbReference>
<gene>
    <name evidence="1" type="ORF">PENSTE_c001G00392</name>
</gene>
<organism evidence="1 2">
    <name type="scientific">Penicillium steckii</name>
    <dbReference type="NCBI Taxonomy" id="303698"/>
    <lineage>
        <taxon>Eukaryota</taxon>
        <taxon>Fungi</taxon>
        <taxon>Dikarya</taxon>
        <taxon>Ascomycota</taxon>
        <taxon>Pezizomycotina</taxon>
        <taxon>Eurotiomycetes</taxon>
        <taxon>Eurotiomycetidae</taxon>
        <taxon>Eurotiales</taxon>
        <taxon>Aspergillaceae</taxon>
        <taxon>Penicillium</taxon>
    </lineage>
</organism>
<evidence type="ECO:0008006" key="3">
    <source>
        <dbReference type="Google" id="ProtNLM"/>
    </source>
</evidence>
<dbReference type="Pfam" id="PF14568">
    <property type="entry name" value="SUKH_6"/>
    <property type="match status" value="1"/>
</dbReference>
<dbReference type="SUPFAM" id="SSF160631">
    <property type="entry name" value="SMI1/KNR4-like"/>
    <property type="match status" value="1"/>
</dbReference>
<dbReference type="AlphaFoldDB" id="A0A1V6U0S9"/>
<dbReference type="InterPro" id="IPR037883">
    <property type="entry name" value="Knr4/Smi1-like_sf"/>
</dbReference>
<dbReference type="OrthoDB" id="4330472at2759"/>
<accession>A0A1V6U0S9</accession>
<keyword evidence="2" id="KW-1185">Reference proteome</keyword>
<evidence type="ECO:0000313" key="2">
    <source>
        <dbReference type="Proteomes" id="UP000191285"/>
    </source>
</evidence>
<dbReference type="Proteomes" id="UP000191285">
    <property type="component" value="Unassembled WGS sequence"/>
</dbReference>
<reference evidence="2" key="1">
    <citation type="journal article" date="2017" name="Nat. Microbiol.">
        <title>Global analysis of biosynthetic gene clusters reveals vast potential of secondary metabolite production in Penicillium species.</title>
        <authorList>
            <person name="Nielsen J.C."/>
            <person name="Grijseels S."/>
            <person name="Prigent S."/>
            <person name="Ji B."/>
            <person name="Dainat J."/>
            <person name="Nielsen K.F."/>
            <person name="Frisvad J.C."/>
            <person name="Workman M."/>
            <person name="Nielsen J."/>
        </authorList>
    </citation>
    <scope>NUCLEOTIDE SEQUENCE [LARGE SCALE GENOMIC DNA]</scope>
    <source>
        <strain evidence="2">IBT 24891</strain>
    </source>
</reference>
<comment type="caution">
    <text evidence="1">The sequence shown here is derived from an EMBL/GenBank/DDBJ whole genome shotgun (WGS) entry which is preliminary data.</text>
</comment>
<sequence>METALPNDYKELIDRMGGGYLEEYMYILEPDCRNRHYDLVDMTDERTDVNDFFFDEEGKPPELQAKGSFLIPWATTDNGEYLFWRCLPGQHPDKWTIMINQGRDWTWEHINLNCTDFLYASLKSEIRSEILYDDFPLSRHVFKAFKS</sequence>
<name>A0A1V6U0S9_9EURO</name>